<dbReference type="PANTHER" id="PTHR35129:SF5">
    <property type="entry name" value="GUANINE NUCLEOTIDE-BINDING PROTEIN SUBUNIT GAMMA 2"/>
    <property type="match status" value="1"/>
</dbReference>
<dbReference type="GO" id="GO:0005886">
    <property type="term" value="C:plasma membrane"/>
    <property type="evidence" value="ECO:0007669"/>
    <property type="project" value="UniProtKB-SubCell"/>
</dbReference>
<sequence>MDRAPPQSCEQPPPKHSSATSSAMASSTSGHMGKHRMLAAISFLNQQIQIMQDELVELETIGGVSTVCPDVIASVDSVPDALLPVTRAPVDADWDRWFQGAQSSRSRRRWI</sequence>
<evidence type="ECO:0000256" key="5">
    <source>
        <dbReference type="SAM" id="MobiDB-lite"/>
    </source>
</evidence>
<protein>
    <submittedName>
        <fullName evidence="6">Guanine nucleotide-binding protein subunit gamma 2-like</fullName>
    </submittedName>
</protein>
<dbReference type="AlphaFoldDB" id="A0ABD1HAU2"/>
<name>A0ABD1HAU2_SALDI</name>
<keyword evidence="2" id="KW-1003">Cell membrane</keyword>
<proteinExistence type="predicted"/>
<gene>
    <name evidence="6" type="ORF">AAHA92_13405</name>
</gene>
<dbReference type="InterPro" id="IPR045878">
    <property type="entry name" value="GG1/2"/>
</dbReference>
<evidence type="ECO:0000313" key="6">
    <source>
        <dbReference type="EMBL" id="KAL1552633.1"/>
    </source>
</evidence>
<comment type="subcellular location">
    <subcellularLocation>
        <location evidence="1">Cell membrane</location>
    </subcellularLocation>
</comment>
<dbReference type="GO" id="GO:0007165">
    <property type="term" value="P:signal transduction"/>
    <property type="evidence" value="ECO:0007669"/>
    <property type="project" value="UniProtKB-KW"/>
</dbReference>
<feature type="compositionally biased region" description="Low complexity" evidence="5">
    <location>
        <begin position="16"/>
        <end position="31"/>
    </location>
</feature>
<evidence type="ECO:0000256" key="2">
    <source>
        <dbReference type="ARBA" id="ARBA00022475"/>
    </source>
</evidence>
<dbReference type="Proteomes" id="UP001567538">
    <property type="component" value="Unassembled WGS sequence"/>
</dbReference>
<reference evidence="6 7" key="1">
    <citation type="submission" date="2024-06" db="EMBL/GenBank/DDBJ databases">
        <title>A chromosome level genome sequence of Diviner's sage (Salvia divinorum).</title>
        <authorList>
            <person name="Ford S.A."/>
            <person name="Ro D.-K."/>
            <person name="Ness R.W."/>
            <person name="Phillips M.A."/>
        </authorList>
    </citation>
    <scope>NUCLEOTIDE SEQUENCE [LARGE SCALE GENOMIC DNA]</scope>
    <source>
        <strain evidence="6">SAF-2024a</strain>
        <tissue evidence="6">Leaf</tissue>
    </source>
</reference>
<dbReference type="EMBL" id="JBEAFC010000006">
    <property type="protein sequence ID" value="KAL1552633.1"/>
    <property type="molecule type" value="Genomic_DNA"/>
</dbReference>
<evidence type="ECO:0000256" key="3">
    <source>
        <dbReference type="ARBA" id="ARBA00023136"/>
    </source>
</evidence>
<evidence type="ECO:0000256" key="4">
    <source>
        <dbReference type="ARBA" id="ARBA00023224"/>
    </source>
</evidence>
<dbReference type="PANTHER" id="PTHR35129">
    <property type="entry name" value="GUANINE NUCLEOTIDE-BINDING PROTEIN SUBUNIT GAMMA 1"/>
    <property type="match status" value="1"/>
</dbReference>
<keyword evidence="3" id="KW-0472">Membrane</keyword>
<accession>A0ABD1HAU2</accession>
<evidence type="ECO:0000313" key="7">
    <source>
        <dbReference type="Proteomes" id="UP001567538"/>
    </source>
</evidence>
<feature type="region of interest" description="Disordered" evidence="5">
    <location>
        <begin position="1"/>
        <end position="31"/>
    </location>
</feature>
<organism evidence="6 7">
    <name type="scientific">Salvia divinorum</name>
    <name type="common">Maria pastora</name>
    <name type="synonym">Diviner's sage</name>
    <dbReference type="NCBI Taxonomy" id="28513"/>
    <lineage>
        <taxon>Eukaryota</taxon>
        <taxon>Viridiplantae</taxon>
        <taxon>Streptophyta</taxon>
        <taxon>Embryophyta</taxon>
        <taxon>Tracheophyta</taxon>
        <taxon>Spermatophyta</taxon>
        <taxon>Magnoliopsida</taxon>
        <taxon>eudicotyledons</taxon>
        <taxon>Gunneridae</taxon>
        <taxon>Pentapetalae</taxon>
        <taxon>asterids</taxon>
        <taxon>lamiids</taxon>
        <taxon>Lamiales</taxon>
        <taxon>Lamiaceae</taxon>
        <taxon>Nepetoideae</taxon>
        <taxon>Mentheae</taxon>
        <taxon>Salviinae</taxon>
        <taxon>Salvia</taxon>
        <taxon>Salvia subgen. Calosphace</taxon>
    </lineage>
</organism>
<evidence type="ECO:0000256" key="1">
    <source>
        <dbReference type="ARBA" id="ARBA00004236"/>
    </source>
</evidence>
<keyword evidence="4" id="KW-0807">Transducer</keyword>
<keyword evidence="7" id="KW-1185">Reference proteome</keyword>
<comment type="caution">
    <text evidence="6">The sequence shown here is derived from an EMBL/GenBank/DDBJ whole genome shotgun (WGS) entry which is preliminary data.</text>
</comment>